<dbReference type="Proteomes" id="UP001209486">
    <property type="component" value="Unassembled WGS sequence"/>
</dbReference>
<gene>
    <name evidence="5" type="ORF">FYZ43_03330</name>
    <name evidence="6" type="ORF">HHJ74_04075</name>
</gene>
<feature type="domain" description="HIRAN" evidence="4">
    <location>
        <begin position="42"/>
        <end position="109"/>
    </location>
</feature>
<name>A0A7Y0U5B6_9ACTO</name>
<dbReference type="Gene3D" id="3.30.70.2330">
    <property type="match status" value="1"/>
</dbReference>
<dbReference type="EMBL" id="JABCUV010000003">
    <property type="protein sequence ID" value="NMW92881.1"/>
    <property type="molecule type" value="Genomic_DNA"/>
</dbReference>
<evidence type="ECO:0000313" key="7">
    <source>
        <dbReference type="Proteomes" id="UP000582487"/>
    </source>
</evidence>
<evidence type="ECO:0000313" key="8">
    <source>
        <dbReference type="Proteomes" id="UP001209486"/>
    </source>
</evidence>
<dbReference type="GeneID" id="61168402"/>
<keyword evidence="1" id="KW-0479">Metal-binding</keyword>
<evidence type="ECO:0000313" key="6">
    <source>
        <dbReference type="EMBL" id="NMW92881.1"/>
    </source>
</evidence>
<comment type="caution">
    <text evidence="6">The sequence shown here is derived from an EMBL/GenBank/DDBJ whole genome shotgun (WGS) entry which is preliminary data.</text>
</comment>
<dbReference type="GO" id="GO:0008270">
    <property type="term" value="F:zinc ion binding"/>
    <property type="evidence" value="ECO:0007669"/>
    <property type="project" value="InterPro"/>
</dbReference>
<feature type="coiled-coil region" evidence="3">
    <location>
        <begin position="4"/>
        <end position="35"/>
    </location>
</feature>
<dbReference type="GO" id="GO:0003676">
    <property type="term" value="F:nucleic acid binding"/>
    <property type="evidence" value="ECO:0007669"/>
    <property type="project" value="InterPro"/>
</dbReference>
<accession>A0A7Y0U5B6</accession>
<reference evidence="5 8" key="1">
    <citation type="submission" date="2019-08" db="EMBL/GenBank/DDBJ databases">
        <title>Comparison of rpoB and gyrB Sequences from Mobiluncus Species and Development of a Multiplex PCR Method for Clinical Detection of Mobiluncus curtisii and Mobiluncus mulieris.</title>
        <authorList>
            <person name="Yang L."/>
            <person name="Shen Y."/>
            <person name="Xu G."/>
            <person name="Shu L.-B."/>
            <person name="Hu J."/>
            <person name="Zhang R."/>
            <person name="Wang Y."/>
            <person name="Zhou H.-W."/>
            <person name="Zhang X."/>
        </authorList>
    </citation>
    <scope>NUCLEOTIDE SEQUENCE [LARGE SCALE GENOMIC DNA]</scope>
    <source>
        <strain evidence="5 8">M26</strain>
    </source>
</reference>
<reference evidence="6 7" key="2">
    <citation type="submission" date="2020-04" db="EMBL/GenBank/DDBJ databases">
        <title>Antimicrobial susceptibility and clonality of vaginal-derived multi-drug resistant Mobiluncus isolates in China.</title>
        <authorList>
            <person name="Zhang X."/>
        </authorList>
    </citation>
    <scope>NUCLEOTIDE SEQUENCE [LARGE SCALE GENOMIC DNA]</scope>
    <source>
        <strain evidence="6 7">7</strain>
    </source>
</reference>
<keyword evidence="3" id="KW-0175">Coiled coil</keyword>
<proteinExistence type="predicted"/>
<dbReference type="GO" id="GO:0016818">
    <property type="term" value="F:hydrolase activity, acting on acid anhydrides, in phosphorus-containing anhydrides"/>
    <property type="evidence" value="ECO:0007669"/>
    <property type="project" value="InterPro"/>
</dbReference>
<dbReference type="RefSeq" id="WP_004016454.1">
    <property type="nucleotide sequence ID" value="NZ_CAMUNX010000004.1"/>
</dbReference>
<evidence type="ECO:0000256" key="2">
    <source>
        <dbReference type="ARBA" id="ARBA00022801"/>
    </source>
</evidence>
<evidence type="ECO:0000256" key="3">
    <source>
        <dbReference type="SAM" id="Coils"/>
    </source>
</evidence>
<organism evidence="6 7">
    <name type="scientific">Mobiluncus mulieris</name>
    <dbReference type="NCBI Taxonomy" id="2052"/>
    <lineage>
        <taxon>Bacteria</taxon>
        <taxon>Bacillati</taxon>
        <taxon>Actinomycetota</taxon>
        <taxon>Actinomycetes</taxon>
        <taxon>Actinomycetales</taxon>
        <taxon>Actinomycetaceae</taxon>
        <taxon>Mobiluncus</taxon>
    </lineage>
</organism>
<dbReference type="AlphaFoldDB" id="A0A7Y0U5B6"/>
<evidence type="ECO:0000313" key="5">
    <source>
        <dbReference type="EMBL" id="MCU9968452.1"/>
    </source>
</evidence>
<sequence>MGFMKKLGKAIEKAAKEAEKQSKQNAKQNARLEMEANPEAFTIAGASYRQSAFRQFAKESGCDRSGKRIRVKVVLMPEPDNPKDPDAIAVFTPRMQQLGYIPADMTAYIHAKIPPINRKQTWKITATAELYWWKNLYLVNIWS</sequence>
<evidence type="ECO:0000259" key="4">
    <source>
        <dbReference type="Pfam" id="PF08797"/>
    </source>
</evidence>
<dbReference type="Pfam" id="PF08797">
    <property type="entry name" value="HIRAN"/>
    <property type="match status" value="1"/>
</dbReference>
<dbReference type="Proteomes" id="UP000582487">
    <property type="component" value="Unassembled WGS sequence"/>
</dbReference>
<protein>
    <recommendedName>
        <fullName evidence="4">HIRAN domain-containing protein</fullName>
    </recommendedName>
</protein>
<dbReference type="InterPro" id="IPR014905">
    <property type="entry name" value="HIRAN"/>
</dbReference>
<dbReference type="EMBL" id="VSZY01000003">
    <property type="protein sequence ID" value="MCU9968452.1"/>
    <property type="molecule type" value="Genomic_DNA"/>
</dbReference>
<evidence type="ECO:0000256" key="1">
    <source>
        <dbReference type="ARBA" id="ARBA00022723"/>
    </source>
</evidence>
<keyword evidence="2" id="KW-0378">Hydrolase</keyword>